<accession>A0A0D0C4Y9</accession>
<reference evidence="2 3" key="1">
    <citation type="submission" date="2014-04" db="EMBL/GenBank/DDBJ databases">
        <title>Evolutionary Origins and Diversification of the Mycorrhizal Mutualists.</title>
        <authorList>
            <consortium name="DOE Joint Genome Institute"/>
            <consortium name="Mycorrhizal Genomics Consortium"/>
            <person name="Kohler A."/>
            <person name="Kuo A."/>
            <person name="Nagy L.G."/>
            <person name="Floudas D."/>
            <person name="Copeland A."/>
            <person name="Barry K.W."/>
            <person name="Cichocki N."/>
            <person name="Veneault-Fourrey C."/>
            <person name="LaButti K."/>
            <person name="Lindquist E.A."/>
            <person name="Lipzen A."/>
            <person name="Lundell T."/>
            <person name="Morin E."/>
            <person name="Murat C."/>
            <person name="Riley R."/>
            <person name="Ohm R."/>
            <person name="Sun H."/>
            <person name="Tunlid A."/>
            <person name="Henrissat B."/>
            <person name="Grigoriev I.V."/>
            <person name="Hibbett D.S."/>
            <person name="Martin F."/>
        </authorList>
    </citation>
    <scope>NUCLEOTIDE SEQUENCE [LARGE SCALE GENOMIC DNA]</scope>
    <source>
        <strain evidence="2 3">FD-317 M1</strain>
    </source>
</reference>
<dbReference type="HOGENOM" id="CLU_1586681_0_0_1"/>
<proteinExistence type="predicted"/>
<dbReference type="AlphaFoldDB" id="A0A0D0C4Y9"/>
<evidence type="ECO:0000256" key="1">
    <source>
        <dbReference type="SAM" id="MobiDB-lite"/>
    </source>
</evidence>
<evidence type="ECO:0000313" key="2">
    <source>
        <dbReference type="EMBL" id="KIK52887.1"/>
    </source>
</evidence>
<feature type="compositionally biased region" description="Basic and acidic residues" evidence="1">
    <location>
        <begin position="98"/>
        <end position="114"/>
    </location>
</feature>
<dbReference type="Proteomes" id="UP000053593">
    <property type="component" value="Unassembled WGS sequence"/>
</dbReference>
<protein>
    <submittedName>
        <fullName evidence="2">Uncharacterized protein</fullName>
    </submittedName>
</protein>
<feature type="compositionally biased region" description="Basic and acidic residues" evidence="1">
    <location>
        <begin position="71"/>
        <end position="91"/>
    </location>
</feature>
<evidence type="ECO:0000313" key="3">
    <source>
        <dbReference type="Proteomes" id="UP000053593"/>
    </source>
</evidence>
<organism evidence="2 3">
    <name type="scientific">Collybiopsis luxurians FD-317 M1</name>
    <dbReference type="NCBI Taxonomy" id="944289"/>
    <lineage>
        <taxon>Eukaryota</taxon>
        <taxon>Fungi</taxon>
        <taxon>Dikarya</taxon>
        <taxon>Basidiomycota</taxon>
        <taxon>Agaricomycotina</taxon>
        <taxon>Agaricomycetes</taxon>
        <taxon>Agaricomycetidae</taxon>
        <taxon>Agaricales</taxon>
        <taxon>Marasmiineae</taxon>
        <taxon>Omphalotaceae</taxon>
        <taxon>Collybiopsis</taxon>
        <taxon>Collybiopsis luxurians</taxon>
    </lineage>
</organism>
<dbReference type="EMBL" id="KN834836">
    <property type="protein sequence ID" value="KIK52887.1"/>
    <property type="molecule type" value="Genomic_DNA"/>
</dbReference>
<feature type="region of interest" description="Disordered" evidence="1">
    <location>
        <begin position="1"/>
        <end position="114"/>
    </location>
</feature>
<feature type="compositionally biased region" description="Basic and acidic residues" evidence="1">
    <location>
        <begin position="18"/>
        <end position="37"/>
    </location>
</feature>
<keyword evidence="3" id="KW-1185">Reference proteome</keyword>
<gene>
    <name evidence="2" type="ORF">GYMLUDRAFT_250866</name>
</gene>
<name>A0A0D0C4Y9_9AGAR</name>
<sequence>MKGIVVDDADGDEYEYLFPRERGRVRVREREGSREEERGYDEDVVEEEGKGNATTAGTGGRKGVPGNSSADTKRDSERGREEGIVDGRDDVAGDDGEVAGRSDKNNGGDFRGKDQSTLLWRNNLIIILTVQRSTTETIPRFLIQGCQRNQTRHIEPRLCRTTRVDRAY</sequence>